<evidence type="ECO:0000256" key="11">
    <source>
        <dbReference type="ARBA" id="ARBA00022786"/>
    </source>
</evidence>
<evidence type="ECO:0000313" key="22">
    <source>
        <dbReference type="EnsemblMetazoa" id="PPA12623.1"/>
    </source>
</evidence>
<dbReference type="InterPro" id="IPR015120">
    <property type="entry name" value="Siah-Interact_N"/>
</dbReference>
<comment type="subcellular location">
    <subcellularLocation>
        <location evidence="2">Cytoplasm</location>
    </subcellularLocation>
    <subcellularLocation>
        <location evidence="1">Nucleus</location>
    </subcellularLocation>
    <subcellularLocation>
        <location evidence="3">Recycling endosome membrane</location>
        <topology evidence="3">Lipid-anchor</topology>
        <orientation evidence="3">Cytoplasmic side</orientation>
    </subcellularLocation>
</comment>
<evidence type="ECO:0000256" key="19">
    <source>
        <dbReference type="ARBA" id="ARBA00023289"/>
    </source>
</evidence>
<dbReference type="GO" id="GO:0032486">
    <property type="term" value="P:Rap protein signal transduction"/>
    <property type="evidence" value="ECO:0000318"/>
    <property type="project" value="GO_Central"/>
</dbReference>
<dbReference type="GO" id="GO:0030336">
    <property type="term" value="P:negative regulation of cell migration"/>
    <property type="evidence" value="ECO:0000318"/>
    <property type="project" value="GO_Central"/>
</dbReference>
<keyword evidence="7" id="KW-0963">Cytoplasm</keyword>
<dbReference type="InterPro" id="IPR001806">
    <property type="entry name" value="Small_GTPase"/>
</dbReference>
<keyword evidence="11" id="KW-0833">Ubl conjugation pathway</keyword>
<dbReference type="FunFam" id="3.40.50.300:FF:000189">
    <property type="entry name" value="Member of ras oncogene family"/>
    <property type="match status" value="1"/>
</dbReference>
<dbReference type="GO" id="GO:0019003">
    <property type="term" value="F:GDP binding"/>
    <property type="evidence" value="ECO:0000318"/>
    <property type="project" value="GO_Central"/>
</dbReference>
<dbReference type="InterPro" id="IPR037201">
    <property type="entry name" value="CacyBP_N"/>
</dbReference>
<dbReference type="SUPFAM" id="SSF52540">
    <property type="entry name" value="P-loop containing nucleoside triphosphate hydrolases"/>
    <property type="match status" value="1"/>
</dbReference>
<dbReference type="GO" id="GO:0031625">
    <property type="term" value="F:ubiquitin protein ligase binding"/>
    <property type="evidence" value="ECO:0007669"/>
    <property type="project" value="InterPro"/>
</dbReference>
<dbReference type="FunFam" id="2.60.40.790:FF:000040">
    <property type="entry name" value="Calcyclin binding protein"/>
    <property type="match status" value="1"/>
</dbReference>
<dbReference type="PROSITE" id="PS51048">
    <property type="entry name" value="SGS"/>
    <property type="match status" value="1"/>
</dbReference>
<dbReference type="PROSITE" id="PS51421">
    <property type="entry name" value="RAS"/>
    <property type="match status" value="1"/>
</dbReference>
<feature type="region of interest" description="Disordered" evidence="21">
    <location>
        <begin position="335"/>
        <end position="357"/>
    </location>
</feature>
<proteinExistence type="predicted"/>
<dbReference type="EnsemblMetazoa" id="PPA12623.1">
    <property type="protein sequence ID" value="PPA12623.1"/>
    <property type="gene ID" value="WBGene00102177"/>
</dbReference>
<dbReference type="SMART" id="SM00173">
    <property type="entry name" value="RAS"/>
    <property type="match status" value="1"/>
</dbReference>
<dbReference type="InterPro" id="IPR005225">
    <property type="entry name" value="Small_GTP-bd"/>
</dbReference>
<evidence type="ECO:0000256" key="14">
    <source>
        <dbReference type="ARBA" id="ARBA00023134"/>
    </source>
</evidence>
<keyword evidence="13" id="KW-0007">Acetylation</keyword>
<dbReference type="SUPFAM" id="SSF49764">
    <property type="entry name" value="HSP20-like chaperones"/>
    <property type="match status" value="1"/>
</dbReference>
<organism evidence="22 23">
    <name type="scientific">Pristionchus pacificus</name>
    <name type="common">Parasitic nematode worm</name>
    <dbReference type="NCBI Taxonomy" id="54126"/>
    <lineage>
        <taxon>Eukaryota</taxon>
        <taxon>Metazoa</taxon>
        <taxon>Ecdysozoa</taxon>
        <taxon>Nematoda</taxon>
        <taxon>Chromadorea</taxon>
        <taxon>Rhabditida</taxon>
        <taxon>Rhabditina</taxon>
        <taxon>Diplogasteromorpha</taxon>
        <taxon>Diplogasteroidea</taxon>
        <taxon>Neodiplogasteridae</taxon>
        <taxon>Pristionchus</taxon>
    </lineage>
</organism>
<evidence type="ECO:0000256" key="9">
    <source>
        <dbReference type="ARBA" id="ARBA00022741"/>
    </source>
</evidence>
<dbReference type="Pfam" id="PF00071">
    <property type="entry name" value="Ras"/>
    <property type="match status" value="1"/>
</dbReference>
<keyword evidence="10" id="KW-0967">Endosome</keyword>
<keyword evidence="18" id="KW-0449">Lipoprotein</keyword>
<dbReference type="GO" id="GO:0055038">
    <property type="term" value="C:recycling endosome membrane"/>
    <property type="evidence" value="ECO:0007669"/>
    <property type="project" value="UniProtKB-SubCell"/>
</dbReference>
<dbReference type="Gene3D" id="3.40.50.300">
    <property type="entry name" value="P-loop containing nucleotide triphosphate hydrolases"/>
    <property type="match status" value="1"/>
</dbReference>
<dbReference type="InterPro" id="IPR037893">
    <property type="entry name" value="CS_CacyBP"/>
</dbReference>
<sequence>MREFKVVVLGSGGVGKSALTVQFVSNQFIEKYDPTIEDFYRKEIEVDDQPCVLEILDTAGTEQFASMRDLYIKNGQGFVVVYSITSQQTFHDIRTMRDQIIRVKGTEQVPILLVGNKCDLGHQRQVRTEEGIALAEYWQCPFTECSAKNSHNVNVVFAEIVREMNYIQLRLDVADLQQVLSHATRPSVKALLQKEIARVETQLAKAEKAAAPAAIPAAAKPAMTSSMAPVGLPTVKISNYGWDESDKFVKLYITLKGAEKAAKEDIGCEFTSNSFSLWAIVDGKKHEMTMRDLTREINVDASKCNQKTDMLVVMCRKAEDGKKWEYLTKTEKISKEKSKPKLDAPNDSTDPQESLMGLMKQMYDDGDDEMKRTIRKSWHESQSKKGMAGMPGMDGFEM</sequence>
<dbReference type="CDD" id="cd06468">
    <property type="entry name" value="p23_CacyBP"/>
    <property type="match status" value="1"/>
</dbReference>
<evidence type="ECO:0000256" key="7">
    <source>
        <dbReference type="ARBA" id="ARBA00022490"/>
    </source>
</evidence>
<name>A0A2A6CSY2_PRIPA</name>
<keyword evidence="8" id="KW-0597">Phosphoprotein</keyword>
<evidence type="ECO:0000256" key="16">
    <source>
        <dbReference type="ARBA" id="ARBA00023139"/>
    </source>
</evidence>
<protein>
    <recommendedName>
        <fullName evidence="5">Calcyclin-binding protein</fullName>
        <ecNumber evidence="4">3.6.5.2</ecNumber>
    </recommendedName>
</protein>
<dbReference type="AlphaFoldDB" id="A0A2A6CSY2"/>
<evidence type="ECO:0000256" key="20">
    <source>
        <dbReference type="ARBA" id="ARBA00025145"/>
    </source>
</evidence>
<feature type="compositionally biased region" description="Basic and acidic residues" evidence="21">
    <location>
        <begin position="335"/>
        <end position="344"/>
    </location>
</feature>
<evidence type="ECO:0000313" key="23">
    <source>
        <dbReference type="Proteomes" id="UP000005239"/>
    </source>
</evidence>
<keyword evidence="15" id="KW-0472">Membrane</keyword>
<dbReference type="GO" id="GO:0005634">
    <property type="term" value="C:nucleus"/>
    <property type="evidence" value="ECO:0007669"/>
    <property type="project" value="UniProtKB-SubCell"/>
</dbReference>
<evidence type="ECO:0000256" key="6">
    <source>
        <dbReference type="ARBA" id="ARBA00022481"/>
    </source>
</evidence>
<dbReference type="PROSITE" id="PS51420">
    <property type="entry name" value="RHO"/>
    <property type="match status" value="1"/>
</dbReference>
<dbReference type="NCBIfam" id="TIGR00231">
    <property type="entry name" value="small_GTP"/>
    <property type="match status" value="1"/>
</dbReference>
<dbReference type="GO" id="GO:0005886">
    <property type="term" value="C:plasma membrane"/>
    <property type="evidence" value="ECO:0000318"/>
    <property type="project" value="GO_Central"/>
</dbReference>
<keyword evidence="23" id="KW-1185">Reference proteome</keyword>
<dbReference type="PRINTS" id="PR00449">
    <property type="entry name" value="RASTRNSFRMNG"/>
</dbReference>
<evidence type="ECO:0000256" key="15">
    <source>
        <dbReference type="ARBA" id="ARBA00023136"/>
    </source>
</evidence>
<keyword evidence="16" id="KW-0564">Palmitate</keyword>
<feature type="region of interest" description="Disordered" evidence="21">
    <location>
        <begin position="376"/>
        <end position="398"/>
    </location>
</feature>
<keyword evidence="12" id="KW-0378">Hydrolase</keyword>
<evidence type="ECO:0000256" key="21">
    <source>
        <dbReference type="SAM" id="MobiDB-lite"/>
    </source>
</evidence>
<reference evidence="23" key="1">
    <citation type="journal article" date="2008" name="Nat. Genet.">
        <title>The Pristionchus pacificus genome provides a unique perspective on nematode lifestyle and parasitism.</title>
        <authorList>
            <person name="Dieterich C."/>
            <person name="Clifton S.W."/>
            <person name="Schuster L.N."/>
            <person name="Chinwalla A."/>
            <person name="Delehaunty K."/>
            <person name="Dinkelacker I."/>
            <person name="Fulton L."/>
            <person name="Fulton R."/>
            <person name="Godfrey J."/>
            <person name="Minx P."/>
            <person name="Mitreva M."/>
            <person name="Roeseler W."/>
            <person name="Tian H."/>
            <person name="Witte H."/>
            <person name="Yang S.P."/>
            <person name="Wilson R.K."/>
            <person name="Sommer R.J."/>
        </authorList>
    </citation>
    <scope>NUCLEOTIDE SEQUENCE [LARGE SCALE GENOMIC DNA]</scope>
    <source>
        <strain evidence="23">PS312</strain>
    </source>
</reference>
<accession>A0A2A6CSY2</accession>
<dbReference type="PANTHER" id="PTHR24070">
    <property type="entry name" value="RAS, DI-RAS, AND RHEB FAMILY MEMBERS OF SMALL GTPASE SUPERFAMILY"/>
    <property type="match status" value="1"/>
</dbReference>
<dbReference type="Pfam" id="PF09032">
    <property type="entry name" value="Siah-Interact_N"/>
    <property type="match status" value="1"/>
</dbReference>
<comment type="function">
    <text evidence="20">May be involved in calcium-dependent ubiquitination and subsequent proteasomal degradation of target proteins. Probably serves as a molecular bridge in ubiquitin E3 complexes. Participates in the ubiquitin-mediated degradation of beta-catenin (CTNNB1).</text>
</comment>
<dbReference type="GO" id="GO:0015631">
    <property type="term" value="F:tubulin binding"/>
    <property type="evidence" value="ECO:0007669"/>
    <property type="project" value="InterPro"/>
</dbReference>
<dbReference type="GO" id="GO:0044548">
    <property type="term" value="F:S100 protein binding"/>
    <property type="evidence" value="ECO:0007669"/>
    <property type="project" value="InterPro"/>
</dbReference>
<evidence type="ECO:0000256" key="8">
    <source>
        <dbReference type="ARBA" id="ARBA00022553"/>
    </source>
</evidence>
<evidence type="ECO:0000256" key="2">
    <source>
        <dbReference type="ARBA" id="ARBA00004496"/>
    </source>
</evidence>
<evidence type="ECO:0000256" key="17">
    <source>
        <dbReference type="ARBA" id="ARBA00023242"/>
    </source>
</evidence>
<keyword evidence="19" id="KW-0636">Prenylation</keyword>
<dbReference type="SMART" id="SM00175">
    <property type="entry name" value="RAB"/>
    <property type="match status" value="1"/>
</dbReference>
<evidence type="ECO:0000256" key="18">
    <source>
        <dbReference type="ARBA" id="ARBA00023288"/>
    </source>
</evidence>
<dbReference type="InterPro" id="IPR008978">
    <property type="entry name" value="HSP20-like_chaperone"/>
</dbReference>
<reference evidence="22" key="2">
    <citation type="submission" date="2022-06" db="UniProtKB">
        <authorList>
            <consortium name="EnsemblMetazoa"/>
        </authorList>
    </citation>
    <scope>IDENTIFICATION</scope>
    <source>
        <strain evidence="22">PS312</strain>
    </source>
</reference>
<dbReference type="InterPro" id="IPR027417">
    <property type="entry name" value="P-loop_NTPase"/>
</dbReference>
<dbReference type="InterPro" id="IPR007052">
    <property type="entry name" value="CS_dom"/>
</dbReference>
<dbReference type="Proteomes" id="UP000005239">
    <property type="component" value="Unassembled WGS sequence"/>
</dbReference>
<dbReference type="GO" id="GO:0005525">
    <property type="term" value="F:GTP binding"/>
    <property type="evidence" value="ECO:0000318"/>
    <property type="project" value="GO_Central"/>
</dbReference>
<dbReference type="SUPFAM" id="SSF140106">
    <property type="entry name" value="Calcyclin-binding protein-like"/>
    <property type="match status" value="1"/>
</dbReference>
<evidence type="ECO:0000256" key="12">
    <source>
        <dbReference type="ARBA" id="ARBA00022801"/>
    </source>
</evidence>
<dbReference type="Gene3D" id="2.60.40.790">
    <property type="match status" value="1"/>
</dbReference>
<dbReference type="GO" id="GO:0003925">
    <property type="term" value="F:G protein activity"/>
    <property type="evidence" value="ECO:0007669"/>
    <property type="project" value="UniProtKB-EC"/>
</dbReference>
<evidence type="ECO:0000256" key="5">
    <source>
        <dbReference type="ARBA" id="ARBA00015702"/>
    </source>
</evidence>
<evidence type="ECO:0000256" key="10">
    <source>
        <dbReference type="ARBA" id="ARBA00022753"/>
    </source>
</evidence>
<evidence type="ECO:0000256" key="13">
    <source>
        <dbReference type="ARBA" id="ARBA00022990"/>
    </source>
</evidence>
<evidence type="ECO:0000256" key="1">
    <source>
        <dbReference type="ARBA" id="ARBA00004123"/>
    </source>
</evidence>
<dbReference type="GO" id="GO:0003924">
    <property type="term" value="F:GTPase activity"/>
    <property type="evidence" value="ECO:0000318"/>
    <property type="project" value="GO_Central"/>
</dbReference>
<keyword evidence="17" id="KW-0539">Nucleus</keyword>
<gene>
    <name evidence="22" type="primary">WBGene00102177</name>
</gene>
<accession>A0A8R1U8T6</accession>
<keyword evidence="14" id="KW-0342">GTP-binding</keyword>
<dbReference type="PROSITE" id="PS51203">
    <property type="entry name" value="CS"/>
    <property type="match status" value="1"/>
</dbReference>
<evidence type="ECO:0000256" key="4">
    <source>
        <dbReference type="ARBA" id="ARBA00011984"/>
    </source>
</evidence>
<dbReference type="PROSITE" id="PS51419">
    <property type="entry name" value="RAB"/>
    <property type="match status" value="1"/>
</dbReference>
<dbReference type="EC" id="3.6.5.2" evidence="4"/>
<dbReference type="InterPro" id="IPR020849">
    <property type="entry name" value="Small_GTPase_Ras-type"/>
</dbReference>
<evidence type="ECO:0000256" key="3">
    <source>
        <dbReference type="ARBA" id="ARBA00004523"/>
    </source>
</evidence>
<keyword evidence="9" id="KW-0547">Nucleotide-binding</keyword>
<dbReference type="Pfam" id="PF04969">
    <property type="entry name" value="CS"/>
    <property type="match status" value="1"/>
</dbReference>
<dbReference type="SMART" id="SM00176">
    <property type="entry name" value="RAN"/>
    <property type="match status" value="1"/>
</dbReference>
<dbReference type="SMART" id="SM00174">
    <property type="entry name" value="RHO"/>
    <property type="match status" value="1"/>
</dbReference>
<keyword evidence="6" id="KW-0488">Methylation</keyword>
<dbReference type="InterPro" id="IPR007699">
    <property type="entry name" value="SGS_dom"/>
</dbReference>